<sequence length="113" mass="13301">MIALQLFQFFLALIVPGLLGALFFSIFARLTTEIDWRVALILDLFTFTTMITGLYYLKDVLTIDDLLHEFTCLSFTRKYILLSTAINIFYGIISGIIRRIFFWIRRRPFFSNL</sequence>
<feature type="transmembrane region" description="Helical" evidence="1">
    <location>
        <begin position="6"/>
        <end position="26"/>
    </location>
</feature>
<keyword evidence="1" id="KW-1133">Transmembrane helix</keyword>
<evidence type="ECO:0000313" key="3">
    <source>
        <dbReference type="Proteomes" id="UP000236497"/>
    </source>
</evidence>
<keyword evidence="1" id="KW-0812">Transmembrane</keyword>
<dbReference type="Proteomes" id="UP000236497">
    <property type="component" value="Unassembled WGS sequence"/>
</dbReference>
<dbReference type="RefSeq" id="WP_103202221.1">
    <property type="nucleotide sequence ID" value="NZ_CVTD020000010.1"/>
</dbReference>
<feature type="transmembrane region" description="Helical" evidence="1">
    <location>
        <begin position="38"/>
        <end position="57"/>
    </location>
</feature>
<evidence type="ECO:0000313" key="2">
    <source>
        <dbReference type="EMBL" id="CRZ34109.1"/>
    </source>
</evidence>
<proteinExistence type="predicted"/>
<keyword evidence="1" id="KW-0472">Membrane</keyword>
<accession>A0A0H5SFA2</accession>
<keyword evidence="3" id="KW-1185">Reference proteome</keyword>
<dbReference type="AlphaFoldDB" id="A0A0H5SFA2"/>
<gene>
    <name evidence="2" type="ORF">HHT355_0906</name>
</gene>
<reference evidence="2 3" key="1">
    <citation type="submission" date="2015-06" db="EMBL/GenBank/DDBJ databases">
        <authorList>
            <person name="Wibberg Daniel"/>
        </authorList>
    </citation>
    <scope>NUCLEOTIDE SEQUENCE [LARGE SCALE GENOMIC DNA]</scope>
    <source>
        <strain evidence="2 3">T3/55T</strain>
    </source>
</reference>
<name>A0A0H5SFA2_HERHM</name>
<organism evidence="2 3">
    <name type="scientific">Herbinix hemicellulosilytica</name>
    <dbReference type="NCBI Taxonomy" id="1564487"/>
    <lineage>
        <taxon>Bacteria</taxon>
        <taxon>Bacillati</taxon>
        <taxon>Bacillota</taxon>
        <taxon>Clostridia</taxon>
        <taxon>Lachnospirales</taxon>
        <taxon>Lachnospiraceae</taxon>
        <taxon>Herbinix</taxon>
    </lineage>
</organism>
<evidence type="ECO:0000256" key="1">
    <source>
        <dbReference type="SAM" id="Phobius"/>
    </source>
</evidence>
<feature type="transmembrane region" description="Helical" evidence="1">
    <location>
        <begin position="77"/>
        <end position="97"/>
    </location>
</feature>
<protein>
    <submittedName>
        <fullName evidence="2">Putative membrane protein</fullName>
    </submittedName>
</protein>
<dbReference type="EMBL" id="CVTD020000010">
    <property type="protein sequence ID" value="CRZ34109.1"/>
    <property type="molecule type" value="Genomic_DNA"/>
</dbReference>